<evidence type="ECO:0000313" key="2">
    <source>
        <dbReference type="EMBL" id="MST99090.1"/>
    </source>
</evidence>
<proteinExistence type="predicted"/>
<evidence type="ECO:0000256" key="1">
    <source>
        <dbReference type="SAM" id="Phobius"/>
    </source>
</evidence>
<dbReference type="EMBL" id="VUNS01000029">
    <property type="protein sequence ID" value="MST99090.1"/>
    <property type="molecule type" value="Genomic_DNA"/>
</dbReference>
<keyword evidence="1" id="KW-1133">Transmembrane helix</keyword>
<dbReference type="Proteomes" id="UP000435649">
    <property type="component" value="Unassembled WGS sequence"/>
</dbReference>
<keyword evidence="1" id="KW-0812">Transmembrane</keyword>
<name>A0A844G5F9_9BACT</name>
<dbReference type="RefSeq" id="WP_154420225.1">
    <property type="nucleotide sequence ID" value="NZ_VUNS01000029.1"/>
</dbReference>
<protein>
    <submittedName>
        <fullName evidence="2">Uncharacterized protein</fullName>
    </submittedName>
</protein>
<organism evidence="2 3">
    <name type="scientific">Victivallis lenta</name>
    <dbReference type="NCBI Taxonomy" id="2606640"/>
    <lineage>
        <taxon>Bacteria</taxon>
        <taxon>Pseudomonadati</taxon>
        <taxon>Lentisphaerota</taxon>
        <taxon>Lentisphaeria</taxon>
        <taxon>Victivallales</taxon>
        <taxon>Victivallaceae</taxon>
        <taxon>Victivallis</taxon>
    </lineage>
</organism>
<comment type="caution">
    <text evidence="2">The sequence shown here is derived from an EMBL/GenBank/DDBJ whole genome shotgun (WGS) entry which is preliminary data.</text>
</comment>
<reference evidence="2 3" key="1">
    <citation type="submission" date="2019-08" db="EMBL/GenBank/DDBJ databases">
        <title>In-depth cultivation of the pig gut microbiome towards novel bacterial diversity and tailored functional studies.</title>
        <authorList>
            <person name="Wylensek D."/>
            <person name="Hitch T.C.A."/>
            <person name="Clavel T."/>
        </authorList>
    </citation>
    <scope>NUCLEOTIDE SEQUENCE [LARGE SCALE GENOMIC DNA]</scope>
    <source>
        <strain evidence="2 3">BBE-744-WT-12</strain>
    </source>
</reference>
<accession>A0A844G5F9</accession>
<keyword evidence="3" id="KW-1185">Reference proteome</keyword>
<dbReference type="AlphaFoldDB" id="A0A844G5F9"/>
<evidence type="ECO:0000313" key="3">
    <source>
        <dbReference type="Proteomes" id="UP000435649"/>
    </source>
</evidence>
<gene>
    <name evidence="2" type="ORF">FYJ85_18815</name>
</gene>
<sequence length="195" mass="22566">MNDPSYRNWNRWLLRGVLVYVPLSFLTPLLMYQFRDNNRLIVIDGRNSYHVTKYASQEQLVRLYEYMARLGTDALLMRNPAGLDRPELFDEMYVGQARQKALDLLKAEAENFGKQELHQKAEILGIQVLEADSRTSFLKISGQLLRNSGRNLNASAEILQFELSMNLVVNYDLGKNAVYPFVVSDINFNQQSIRK</sequence>
<keyword evidence="1" id="KW-0472">Membrane</keyword>
<feature type="transmembrane region" description="Helical" evidence="1">
    <location>
        <begin position="12"/>
        <end position="32"/>
    </location>
</feature>